<feature type="region of interest" description="Disordered" evidence="1">
    <location>
        <begin position="58"/>
        <end position="132"/>
    </location>
</feature>
<organism evidence="2 3">
    <name type="scientific">Penicillium oxalicum (strain 114-2 / CGMCC 5302)</name>
    <name type="common">Penicillium decumbens</name>
    <dbReference type="NCBI Taxonomy" id="933388"/>
    <lineage>
        <taxon>Eukaryota</taxon>
        <taxon>Fungi</taxon>
        <taxon>Dikarya</taxon>
        <taxon>Ascomycota</taxon>
        <taxon>Pezizomycotina</taxon>
        <taxon>Eurotiomycetes</taxon>
        <taxon>Eurotiomycetidae</taxon>
        <taxon>Eurotiales</taxon>
        <taxon>Aspergillaceae</taxon>
        <taxon>Penicillium</taxon>
    </lineage>
</organism>
<keyword evidence="3" id="KW-1185">Reference proteome</keyword>
<evidence type="ECO:0000313" key="3">
    <source>
        <dbReference type="Proteomes" id="UP000019376"/>
    </source>
</evidence>
<dbReference type="Proteomes" id="UP000019376">
    <property type="component" value="Unassembled WGS sequence"/>
</dbReference>
<proteinExistence type="predicted"/>
<dbReference type="HOGENOM" id="CLU_1917776_0_0_1"/>
<feature type="compositionally biased region" description="Basic and acidic residues" evidence="1">
    <location>
        <begin position="70"/>
        <end position="79"/>
    </location>
</feature>
<feature type="compositionally biased region" description="Polar residues" evidence="1">
    <location>
        <begin position="93"/>
        <end position="103"/>
    </location>
</feature>
<dbReference type="AlphaFoldDB" id="S7ZML2"/>
<evidence type="ECO:0000256" key="1">
    <source>
        <dbReference type="SAM" id="MobiDB-lite"/>
    </source>
</evidence>
<evidence type="ECO:0000313" key="2">
    <source>
        <dbReference type="EMBL" id="EPS31875.1"/>
    </source>
</evidence>
<name>S7ZML2_PENO1</name>
<reference evidence="2 3" key="1">
    <citation type="journal article" date="2013" name="PLoS ONE">
        <title>Genomic and secretomic analyses reveal unique features of the lignocellulolytic enzyme system of Penicillium decumbens.</title>
        <authorList>
            <person name="Liu G."/>
            <person name="Zhang L."/>
            <person name="Wei X."/>
            <person name="Zou G."/>
            <person name="Qin Y."/>
            <person name="Ma L."/>
            <person name="Li J."/>
            <person name="Zheng H."/>
            <person name="Wang S."/>
            <person name="Wang C."/>
            <person name="Xun L."/>
            <person name="Zhao G.-P."/>
            <person name="Zhou Z."/>
            <person name="Qu Y."/>
        </authorList>
    </citation>
    <scope>NUCLEOTIDE SEQUENCE [LARGE SCALE GENOMIC DNA]</scope>
    <source>
        <strain evidence="3">114-2 / CGMCC 5302</strain>
    </source>
</reference>
<feature type="compositionally biased region" description="Basic and acidic residues" evidence="1">
    <location>
        <begin position="122"/>
        <end position="132"/>
    </location>
</feature>
<gene>
    <name evidence="2" type="ORF">PDE_06833</name>
</gene>
<dbReference type="EMBL" id="KB644414">
    <property type="protein sequence ID" value="EPS31875.1"/>
    <property type="molecule type" value="Genomic_DNA"/>
</dbReference>
<accession>S7ZML2</accession>
<protein>
    <submittedName>
        <fullName evidence="2">Uncharacterized protein</fullName>
    </submittedName>
</protein>
<sequence>MRDGGWWVDTKGILIRIGDRAVFYRGSDEELDDWKWLESRPKKWFVFESFAIGKSEQGSILQSVLSDSKPWPREHEQNTTKKKQRPAPLAPNNHISHSSQKYNRNNDEKEKKKTHARQKVMSHSDVEDNPSR</sequence>